<reference evidence="1" key="1">
    <citation type="journal article" date="2022" name="Int. J. Syst. Evol. Microbiol.">
        <title>Pseudomonas aegrilactucae sp. nov. and Pseudomonas morbosilactucae sp. nov., pathogens causing bacterial rot of lettuce in Japan.</title>
        <authorList>
            <person name="Sawada H."/>
            <person name="Fujikawa T."/>
            <person name="Satou M."/>
        </authorList>
    </citation>
    <scope>NUCLEOTIDE SEQUENCE</scope>
    <source>
        <strain evidence="1">MAFF 301350</strain>
    </source>
</reference>
<dbReference type="AlphaFoldDB" id="A0A9Q3AD60"/>
<dbReference type="CDD" id="cd00085">
    <property type="entry name" value="HNHc"/>
    <property type="match status" value="1"/>
</dbReference>
<proteinExistence type="predicted"/>
<organism evidence="1 2">
    <name type="scientific">Pseudomonas aegrilactucae</name>
    <dbReference type="NCBI Taxonomy" id="2854028"/>
    <lineage>
        <taxon>Bacteria</taxon>
        <taxon>Pseudomonadati</taxon>
        <taxon>Pseudomonadota</taxon>
        <taxon>Gammaproteobacteria</taxon>
        <taxon>Pseudomonadales</taxon>
        <taxon>Pseudomonadaceae</taxon>
        <taxon>Pseudomonas</taxon>
    </lineage>
</organism>
<dbReference type="GO" id="GO:0004519">
    <property type="term" value="F:endonuclease activity"/>
    <property type="evidence" value="ECO:0007669"/>
    <property type="project" value="UniProtKB-KW"/>
</dbReference>
<evidence type="ECO:0000313" key="1">
    <source>
        <dbReference type="EMBL" id="MBV6287370.1"/>
    </source>
</evidence>
<dbReference type="GO" id="GO:0005829">
    <property type="term" value="C:cytosol"/>
    <property type="evidence" value="ECO:0007669"/>
    <property type="project" value="TreeGrafter"/>
</dbReference>
<keyword evidence="2" id="KW-1185">Reference proteome</keyword>
<dbReference type="PANTHER" id="PTHR41286">
    <property type="entry name" value="HNH NUCLEASE YAJD-RELATED"/>
    <property type="match status" value="1"/>
</dbReference>
<name>A0A9Q3AD60_9PSED</name>
<dbReference type="EMBL" id="JAHTBI010000035">
    <property type="protein sequence ID" value="MBV6287370.1"/>
    <property type="molecule type" value="Genomic_DNA"/>
</dbReference>
<evidence type="ECO:0000313" key="2">
    <source>
        <dbReference type="Proteomes" id="UP001106592"/>
    </source>
</evidence>
<sequence>MAKVSDRRGSSASRGYGHRWRQSRDAFLALNPFCSMCSTDVRPVPASVVDHKTPPRLMDAKASGEPDRIKAAWKLFWDQGNWQPLCKLCHDSTKQRLERSGRLAGCTATGIPLDPNHHWNRR</sequence>
<dbReference type="PANTHER" id="PTHR41286:SF1">
    <property type="entry name" value="HNH NUCLEASE YAJD-RELATED"/>
    <property type="match status" value="1"/>
</dbReference>
<comment type="caution">
    <text evidence="1">The sequence shown here is derived from an EMBL/GenBank/DDBJ whole genome shotgun (WGS) entry which is preliminary data.</text>
</comment>
<reference evidence="1" key="2">
    <citation type="journal article" date="2023" name="Plant Pathol.">
        <title>Dismantling and reorganizing Pseudomonas marginalis sensu#lato.</title>
        <authorList>
            <person name="Sawada H."/>
            <person name="Fujikawa T."/>
            <person name="Satou M."/>
        </authorList>
    </citation>
    <scope>NUCLEOTIDE SEQUENCE</scope>
    <source>
        <strain evidence="1">MAFF 301350</strain>
    </source>
</reference>
<accession>A0A9Q3AD60</accession>
<keyword evidence="1" id="KW-0540">Nuclease</keyword>
<keyword evidence="1" id="KW-0378">Hydrolase</keyword>
<gene>
    <name evidence="1" type="ORF">KUO17_10070</name>
</gene>
<dbReference type="RefSeq" id="WP_217975422.1">
    <property type="nucleotide sequence ID" value="NZ_JAHTBI010000035.1"/>
</dbReference>
<protein>
    <submittedName>
        <fullName evidence="1">HNH endonuclease</fullName>
    </submittedName>
</protein>
<dbReference type="Proteomes" id="UP001106592">
    <property type="component" value="Unassembled WGS sequence"/>
</dbReference>
<keyword evidence="1" id="KW-0255">Endonuclease</keyword>
<dbReference type="InterPro" id="IPR003615">
    <property type="entry name" value="HNH_nuc"/>
</dbReference>